<evidence type="ECO:0000256" key="2">
    <source>
        <dbReference type="ARBA" id="ARBA00004370"/>
    </source>
</evidence>
<keyword evidence="6 11" id="KW-0812">Transmembrane</keyword>
<dbReference type="PRINTS" id="PR00344">
    <property type="entry name" value="BCTRLSENSOR"/>
</dbReference>
<dbReference type="EC" id="2.7.13.3" evidence="3"/>
<evidence type="ECO:0000256" key="3">
    <source>
        <dbReference type="ARBA" id="ARBA00012438"/>
    </source>
</evidence>
<reference evidence="14" key="1">
    <citation type="submission" date="2018-04" db="EMBL/GenBank/DDBJ databases">
        <title>Genomes of Endosymbiotic and Endophytic Bradyrhizobium Publication status.</title>
        <authorList>
            <person name="Guha S."/>
            <person name="Jorrin B."/>
            <person name="Sarkar M."/>
            <person name="Poole P.S."/>
            <person name="DasGupta M."/>
        </authorList>
    </citation>
    <scope>NUCLEOTIDE SEQUENCE</scope>
    <source>
        <strain evidence="14">WBOS16</strain>
    </source>
</reference>
<evidence type="ECO:0000256" key="4">
    <source>
        <dbReference type="ARBA" id="ARBA00022553"/>
    </source>
</evidence>
<feature type="domain" description="HAMP" evidence="13">
    <location>
        <begin position="189"/>
        <end position="240"/>
    </location>
</feature>
<dbReference type="RefSeq" id="WP_257180350.1">
    <property type="nucleotide sequence ID" value="NZ_CP028989.1"/>
</dbReference>
<organism evidence="14 15">
    <name type="scientific">Bradyrhizobium betae</name>
    <dbReference type="NCBI Taxonomy" id="244734"/>
    <lineage>
        <taxon>Bacteria</taxon>
        <taxon>Pseudomonadati</taxon>
        <taxon>Pseudomonadota</taxon>
        <taxon>Alphaproteobacteria</taxon>
        <taxon>Hyphomicrobiales</taxon>
        <taxon>Nitrobacteraceae</taxon>
        <taxon>Bradyrhizobium</taxon>
    </lineage>
</organism>
<keyword evidence="9" id="KW-0902">Two-component regulatory system</keyword>
<evidence type="ECO:0000256" key="9">
    <source>
        <dbReference type="ARBA" id="ARBA00023012"/>
    </source>
</evidence>
<sequence length="465" mass="49666">MSWGSLRLRLVAGGLVAILIALTIAGAGLTLLFERHVARTIGDDLDVYLKQLVAGIDADAQGRLVVGRPPADPRFDDPLSGLYWQVSDDGGQVLRSRSLWDTALDLPRDEPSPGELHRHVIPGPANARLLVSERRVLLTLGDRRAPVRVAVAADLARVSAAASHFARDLTLALGVLGLVLAVATSIQVGLGLRPLDALRRGVADVRSGQRKHLPVEVPTEVTPLVEEVNSLIDAQEREIERSRRRAADLAHGLKTPLAALAADVALLRQRGEQEVAQAIEAVGDTMSRHVDRELARARARGTARLRCGISTPLRPLVQSLILTLARTPAAQRLDFKICMTGEPSVPLDRTDLAEVLGNLLENAARHAKSEVRIGADAAKPAITVEDDGPGIAPAERSRVLERGVRLDERGEGAGLGLAIVQDVLSAYGWQLILAESELGGLKAVVAPEDGGDRIAVADRRTQPLA</sequence>
<dbReference type="GO" id="GO:0000155">
    <property type="term" value="F:phosphorelay sensor kinase activity"/>
    <property type="evidence" value="ECO:0007669"/>
    <property type="project" value="InterPro"/>
</dbReference>
<keyword evidence="5" id="KW-0808">Transferase</keyword>
<evidence type="ECO:0000256" key="6">
    <source>
        <dbReference type="ARBA" id="ARBA00022692"/>
    </source>
</evidence>
<evidence type="ECO:0000256" key="10">
    <source>
        <dbReference type="ARBA" id="ARBA00023136"/>
    </source>
</evidence>
<keyword evidence="7 14" id="KW-0418">Kinase</keyword>
<dbReference type="InterPro" id="IPR004358">
    <property type="entry name" value="Sig_transdc_His_kin-like_C"/>
</dbReference>
<evidence type="ECO:0000256" key="11">
    <source>
        <dbReference type="SAM" id="Phobius"/>
    </source>
</evidence>
<dbReference type="InterPro" id="IPR003594">
    <property type="entry name" value="HATPase_dom"/>
</dbReference>
<dbReference type="InterPro" id="IPR050428">
    <property type="entry name" value="TCS_sensor_his_kinase"/>
</dbReference>
<evidence type="ECO:0000313" key="15">
    <source>
        <dbReference type="Proteomes" id="UP001058872"/>
    </source>
</evidence>
<evidence type="ECO:0000259" key="13">
    <source>
        <dbReference type="PROSITE" id="PS50885"/>
    </source>
</evidence>
<dbReference type="Gene3D" id="3.30.565.10">
    <property type="entry name" value="Histidine kinase-like ATPase, C-terminal domain"/>
    <property type="match status" value="1"/>
</dbReference>
<comment type="subcellular location">
    <subcellularLocation>
        <location evidence="2">Membrane</location>
    </subcellularLocation>
</comment>
<evidence type="ECO:0000256" key="1">
    <source>
        <dbReference type="ARBA" id="ARBA00000085"/>
    </source>
</evidence>
<dbReference type="PANTHER" id="PTHR45436">
    <property type="entry name" value="SENSOR HISTIDINE KINASE YKOH"/>
    <property type="match status" value="1"/>
</dbReference>
<dbReference type="Gene3D" id="1.10.287.130">
    <property type="match status" value="1"/>
</dbReference>
<dbReference type="AlphaFoldDB" id="A0AAE9SWI4"/>
<name>A0AAE9SWI4_9BRAD</name>
<evidence type="ECO:0000256" key="5">
    <source>
        <dbReference type="ARBA" id="ARBA00022679"/>
    </source>
</evidence>
<gene>
    <name evidence="14" type="ORF">DCM83_24215</name>
</gene>
<dbReference type="SUPFAM" id="SSF47384">
    <property type="entry name" value="Homodimeric domain of signal transducing histidine kinase"/>
    <property type="match status" value="1"/>
</dbReference>
<feature type="transmembrane region" description="Helical" evidence="11">
    <location>
        <begin position="12"/>
        <end position="33"/>
    </location>
</feature>
<dbReference type="GO" id="GO:0005886">
    <property type="term" value="C:plasma membrane"/>
    <property type="evidence" value="ECO:0007669"/>
    <property type="project" value="TreeGrafter"/>
</dbReference>
<keyword evidence="10 11" id="KW-0472">Membrane</keyword>
<dbReference type="PANTHER" id="PTHR45436:SF5">
    <property type="entry name" value="SENSOR HISTIDINE KINASE TRCS"/>
    <property type="match status" value="1"/>
</dbReference>
<proteinExistence type="predicted"/>
<dbReference type="InterPro" id="IPR003660">
    <property type="entry name" value="HAMP_dom"/>
</dbReference>
<accession>A0AAE9SWI4</accession>
<dbReference type="InterPro" id="IPR036890">
    <property type="entry name" value="HATPase_C_sf"/>
</dbReference>
<dbReference type="Proteomes" id="UP001058872">
    <property type="component" value="Chromosome"/>
</dbReference>
<dbReference type="EMBL" id="CP028989">
    <property type="protein sequence ID" value="UUO68011.1"/>
    <property type="molecule type" value="Genomic_DNA"/>
</dbReference>
<dbReference type="InterPro" id="IPR036097">
    <property type="entry name" value="HisK_dim/P_sf"/>
</dbReference>
<dbReference type="Pfam" id="PF02518">
    <property type="entry name" value="HATPase_c"/>
    <property type="match status" value="1"/>
</dbReference>
<dbReference type="SUPFAM" id="SSF55874">
    <property type="entry name" value="ATPase domain of HSP90 chaperone/DNA topoisomerase II/histidine kinase"/>
    <property type="match status" value="1"/>
</dbReference>
<keyword evidence="4" id="KW-0597">Phosphoprotein</keyword>
<protein>
    <recommendedName>
        <fullName evidence="3">histidine kinase</fullName>
        <ecNumber evidence="3">2.7.13.3</ecNumber>
    </recommendedName>
</protein>
<dbReference type="SMART" id="SM00387">
    <property type="entry name" value="HATPase_c"/>
    <property type="match status" value="1"/>
</dbReference>
<dbReference type="PROSITE" id="PS50885">
    <property type="entry name" value="HAMP"/>
    <property type="match status" value="1"/>
</dbReference>
<evidence type="ECO:0000256" key="7">
    <source>
        <dbReference type="ARBA" id="ARBA00022777"/>
    </source>
</evidence>
<evidence type="ECO:0000259" key="12">
    <source>
        <dbReference type="PROSITE" id="PS50109"/>
    </source>
</evidence>
<dbReference type="InterPro" id="IPR005467">
    <property type="entry name" value="His_kinase_dom"/>
</dbReference>
<feature type="transmembrane region" description="Helical" evidence="11">
    <location>
        <begin position="169"/>
        <end position="190"/>
    </location>
</feature>
<evidence type="ECO:0000256" key="8">
    <source>
        <dbReference type="ARBA" id="ARBA00022989"/>
    </source>
</evidence>
<dbReference type="PROSITE" id="PS50109">
    <property type="entry name" value="HIS_KIN"/>
    <property type="match status" value="1"/>
</dbReference>
<feature type="domain" description="Histidine kinase" evidence="12">
    <location>
        <begin position="248"/>
        <end position="440"/>
    </location>
</feature>
<evidence type="ECO:0000313" key="14">
    <source>
        <dbReference type="EMBL" id="UUO68011.1"/>
    </source>
</evidence>
<keyword evidence="8 11" id="KW-1133">Transmembrane helix</keyword>
<comment type="catalytic activity">
    <reaction evidence="1">
        <text>ATP + protein L-histidine = ADP + protein N-phospho-L-histidine.</text>
        <dbReference type="EC" id="2.7.13.3"/>
    </reaction>
</comment>